<evidence type="ECO:0000313" key="2">
    <source>
        <dbReference type="EMBL" id="QIS11816.1"/>
    </source>
</evidence>
<proteinExistence type="predicted"/>
<accession>A0A6G9YFJ9</accession>
<dbReference type="KEGG" id="nah:F5544_19740"/>
<name>A0A6G9YFJ9_9NOCA</name>
<dbReference type="InterPro" id="IPR016084">
    <property type="entry name" value="Haem_Oase-like_multi-hlx"/>
</dbReference>
<evidence type="ECO:0000256" key="1">
    <source>
        <dbReference type="SAM" id="MobiDB-lite"/>
    </source>
</evidence>
<keyword evidence="3" id="KW-1185">Reference proteome</keyword>
<feature type="region of interest" description="Disordered" evidence="1">
    <location>
        <begin position="434"/>
        <end position="458"/>
    </location>
</feature>
<dbReference type="AlphaFoldDB" id="A0A6G9YFJ9"/>
<reference evidence="2 3" key="1">
    <citation type="journal article" date="2019" name="ACS Chem. Biol.">
        <title>Identification and Mobilization of a Cryptic Antibiotic Biosynthesis Gene Locus from a Human-Pathogenic Nocardia Isolate.</title>
        <authorList>
            <person name="Herisse M."/>
            <person name="Ishida K."/>
            <person name="Porter J.L."/>
            <person name="Howden B."/>
            <person name="Hertweck C."/>
            <person name="Stinear T.P."/>
            <person name="Pidot S.J."/>
        </authorList>
    </citation>
    <scope>NUCLEOTIDE SEQUENCE [LARGE SCALE GENOMIC DNA]</scope>
    <source>
        <strain evidence="2 3">AUSMDU00012717</strain>
    </source>
</reference>
<dbReference type="EMBL" id="CP046172">
    <property type="protein sequence ID" value="QIS11816.1"/>
    <property type="molecule type" value="Genomic_DNA"/>
</dbReference>
<dbReference type="Gene3D" id="1.20.910.10">
    <property type="entry name" value="Heme oxygenase-like"/>
    <property type="match status" value="1"/>
</dbReference>
<evidence type="ECO:0000313" key="3">
    <source>
        <dbReference type="Proteomes" id="UP000503540"/>
    </source>
</evidence>
<feature type="compositionally biased region" description="Basic and acidic residues" evidence="1">
    <location>
        <begin position="434"/>
        <end position="443"/>
    </location>
</feature>
<sequence length="496" mass="57777">MKEIMALRDTRQEQFTRHPFFHWLQSSPLPPQQRLRFAPMGAFFIMQFRDMNRWVLRFPKPRNEFEWVIDLGTWEDEKHSRMFLEDWDKLELDRRLNWRTSDTLWWLFLSPEQEVFRRSGIEFVSLAVEDDDDALVRFGHSEAGEAAGHVFLDNTARVAAELARHTGLDYRYFGTYHLDLETGHVGNVEGVFEDHILDPDRRARTAAVCARMADIFDRIFDAFLDYAERYIDTDTTPTRPAPRPRALANWNAPPLQVIPIDNRDALVAQHLEMRKARAAAHPFYAWLRADDGIRPSARLRRFIPMWLMDIFGYRDLNKYAMPYPEAADPARRAINDWAARLSAHSDLFLTDWDTLELDDLLGFSASQALRFIFLDPDMDVHREHMIEFAKLALRHDDPAVRWWLMTALESTGEEFFRQTSRLARAIEHDTGKQLDYLSGRHDPPTSPAGPHRPPARLSRATQELATHLVDVVFDSMESQLWRSLAIARADKFGASS</sequence>
<dbReference type="Proteomes" id="UP000503540">
    <property type="component" value="Chromosome"/>
</dbReference>
<organism evidence="2 3">
    <name type="scientific">Nocardia arthritidis</name>
    <dbReference type="NCBI Taxonomy" id="228602"/>
    <lineage>
        <taxon>Bacteria</taxon>
        <taxon>Bacillati</taxon>
        <taxon>Actinomycetota</taxon>
        <taxon>Actinomycetes</taxon>
        <taxon>Mycobacteriales</taxon>
        <taxon>Nocardiaceae</taxon>
        <taxon>Nocardia</taxon>
    </lineage>
</organism>
<protein>
    <submittedName>
        <fullName evidence="2">Uncharacterized protein</fullName>
    </submittedName>
</protein>
<dbReference type="RefSeq" id="WP_167474575.1">
    <property type="nucleotide sequence ID" value="NZ_CP046172.1"/>
</dbReference>
<gene>
    <name evidence="2" type="ORF">F5544_19740</name>
</gene>